<keyword evidence="2" id="KW-1185">Reference proteome</keyword>
<sequence>MEMPEDVLMEILSRVPVKSLLRFKSVSKHCYSLTQNPTFISLHHNRAQATATLCLLWFLREQNNRTFDEVEEMVYLVQCG</sequence>
<accession>A0ACC0N8K3</accession>
<proteinExistence type="predicted"/>
<protein>
    <submittedName>
        <fullName evidence="1">Uncharacterized protein</fullName>
    </submittedName>
</protein>
<dbReference type="EMBL" id="CM046393">
    <property type="protein sequence ID" value="KAI8549605.1"/>
    <property type="molecule type" value="Genomic_DNA"/>
</dbReference>
<dbReference type="Proteomes" id="UP001062846">
    <property type="component" value="Chromosome 6"/>
</dbReference>
<name>A0ACC0N8K3_RHOML</name>
<reference evidence="1" key="1">
    <citation type="submission" date="2022-02" db="EMBL/GenBank/DDBJ databases">
        <title>Plant Genome Project.</title>
        <authorList>
            <person name="Zhang R.-G."/>
        </authorList>
    </citation>
    <scope>NUCLEOTIDE SEQUENCE</scope>
    <source>
        <strain evidence="1">AT1</strain>
    </source>
</reference>
<gene>
    <name evidence="1" type="ORF">RHMOL_Rhmol06G0038000</name>
</gene>
<evidence type="ECO:0000313" key="2">
    <source>
        <dbReference type="Proteomes" id="UP001062846"/>
    </source>
</evidence>
<comment type="caution">
    <text evidence="1">The sequence shown here is derived from an EMBL/GenBank/DDBJ whole genome shotgun (WGS) entry which is preliminary data.</text>
</comment>
<organism evidence="1 2">
    <name type="scientific">Rhododendron molle</name>
    <name type="common">Chinese azalea</name>
    <name type="synonym">Azalea mollis</name>
    <dbReference type="NCBI Taxonomy" id="49168"/>
    <lineage>
        <taxon>Eukaryota</taxon>
        <taxon>Viridiplantae</taxon>
        <taxon>Streptophyta</taxon>
        <taxon>Embryophyta</taxon>
        <taxon>Tracheophyta</taxon>
        <taxon>Spermatophyta</taxon>
        <taxon>Magnoliopsida</taxon>
        <taxon>eudicotyledons</taxon>
        <taxon>Gunneridae</taxon>
        <taxon>Pentapetalae</taxon>
        <taxon>asterids</taxon>
        <taxon>Ericales</taxon>
        <taxon>Ericaceae</taxon>
        <taxon>Ericoideae</taxon>
        <taxon>Rhodoreae</taxon>
        <taxon>Rhododendron</taxon>
    </lineage>
</organism>
<evidence type="ECO:0000313" key="1">
    <source>
        <dbReference type="EMBL" id="KAI8549605.1"/>
    </source>
</evidence>